<organism evidence="1 2">
    <name type="scientific">Filimonas lacunae</name>
    <dbReference type="NCBI Taxonomy" id="477680"/>
    <lineage>
        <taxon>Bacteria</taxon>
        <taxon>Pseudomonadati</taxon>
        <taxon>Bacteroidota</taxon>
        <taxon>Chitinophagia</taxon>
        <taxon>Chitinophagales</taxon>
        <taxon>Chitinophagaceae</taxon>
        <taxon>Filimonas</taxon>
    </lineage>
</organism>
<keyword evidence="2" id="KW-1185">Reference proteome</keyword>
<name>A0A1N7KWH1_9BACT</name>
<dbReference type="Proteomes" id="UP000186917">
    <property type="component" value="Unassembled WGS sequence"/>
</dbReference>
<accession>A0A1N7KWH1</accession>
<proteinExistence type="predicted"/>
<evidence type="ECO:0000313" key="1">
    <source>
        <dbReference type="EMBL" id="SIS65948.1"/>
    </source>
</evidence>
<dbReference type="AlphaFoldDB" id="A0A1N7KWH1"/>
<gene>
    <name evidence="1" type="ORF">SAMN05421788_101469</name>
</gene>
<reference evidence="2" key="1">
    <citation type="submission" date="2017-01" db="EMBL/GenBank/DDBJ databases">
        <authorList>
            <person name="Varghese N."/>
            <person name="Submissions S."/>
        </authorList>
    </citation>
    <scope>NUCLEOTIDE SEQUENCE [LARGE SCALE GENOMIC DNA]</scope>
    <source>
        <strain evidence="2">DSM 21054</strain>
    </source>
</reference>
<dbReference type="EMBL" id="FTOR01000001">
    <property type="protein sequence ID" value="SIS65948.1"/>
    <property type="molecule type" value="Genomic_DNA"/>
</dbReference>
<evidence type="ECO:0000313" key="2">
    <source>
        <dbReference type="Proteomes" id="UP000186917"/>
    </source>
</evidence>
<protein>
    <submittedName>
        <fullName evidence="1">Uncharacterized protein</fullName>
    </submittedName>
</protein>
<sequence>MANPFDTLKVITRKLEVLQELPGSILYITYNAIP</sequence>